<feature type="transmembrane region" description="Helical" evidence="2">
    <location>
        <begin position="54"/>
        <end position="75"/>
    </location>
</feature>
<dbReference type="EMBL" id="WNKS01000018">
    <property type="protein sequence ID" value="MTV32539.1"/>
    <property type="molecule type" value="Genomic_DNA"/>
</dbReference>
<feature type="transmembrane region" description="Helical" evidence="2">
    <location>
        <begin position="182"/>
        <end position="204"/>
    </location>
</feature>
<proteinExistence type="predicted"/>
<dbReference type="Pfam" id="PF11188">
    <property type="entry name" value="DUF2975"/>
    <property type="match status" value="1"/>
</dbReference>
<sequence>MPARNSKTRSAPPMARRSRRFGTISRGTARGKEPDMTQAPATRPFARIARISRLARALTAACAVWIVGATLWHWAHPARVAENAHLIWGADFGDFSAAQLAAGFASALLPAGAGLGALYCLWRLFGVFLSGRVFQVEPALWLRRAGFFLIAAAACAVLDNSLEATILSLNLGVGHRLLAIGFPPLFFFGLLAGTIAIAMAEVFIAAAEMAEDHAAIV</sequence>
<accession>A0A6N8DPZ2</accession>
<keyword evidence="2" id="KW-0812">Transmembrane</keyword>
<organism evidence="3 4">
    <name type="scientific">Rhodoblastus acidophilus</name>
    <name type="common">Rhodopseudomonas acidophila</name>
    <dbReference type="NCBI Taxonomy" id="1074"/>
    <lineage>
        <taxon>Bacteria</taxon>
        <taxon>Pseudomonadati</taxon>
        <taxon>Pseudomonadota</taxon>
        <taxon>Alphaproteobacteria</taxon>
        <taxon>Hyphomicrobiales</taxon>
        <taxon>Rhodoblastaceae</taxon>
        <taxon>Rhodoblastus</taxon>
    </lineage>
</organism>
<evidence type="ECO:0000313" key="4">
    <source>
        <dbReference type="Proteomes" id="UP000439113"/>
    </source>
</evidence>
<feature type="transmembrane region" description="Helical" evidence="2">
    <location>
        <begin position="95"/>
        <end position="121"/>
    </location>
</feature>
<dbReference type="Proteomes" id="UP000439113">
    <property type="component" value="Unassembled WGS sequence"/>
</dbReference>
<name>A0A6N8DPZ2_RHOAC</name>
<feature type="region of interest" description="Disordered" evidence="1">
    <location>
        <begin position="1"/>
        <end position="39"/>
    </location>
</feature>
<protein>
    <submittedName>
        <fullName evidence="3">DUF2975 domain-containing protein</fullName>
    </submittedName>
</protein>
<evidence type="ECO:0000256" key="2">
    <source>
        <dbReference type="SAM" id="Phobius"/>
    </source>
</evidence>
<reference evidence="3 4" key="1">
    <citation type="submission" date="2019-11" db="EMBL/GenBank/DDBJ databases">
        <title>Whole-genome sequence of a Rhodoblastus acidophilus DSM 142.</title>
        <authorList>
            <person name="Kyndt J.A."/>
            <person name="Meyer T.E."/>
        </authorList>
    </citation>
    <scope>NUCLEOTIDE SEQUENCE [LARGE SCALE GENOMIC DNA]</scope>
    <source>
        <strain evidence="3 4">DSM 142</strain>
    </source>
</reference>
<keyword evidence="2" id="KW-0472">Membrane</keyword>
<evidence type="ECO:0000313" key="3">
    <source>
        <dbReference type="EMBL" id="MTV32539.1"/>
    </source>
</evidence>
<comment type="caution">
    <text evidence="3">The sequence shown here is derived from an EMBL/GenBank/DDBJ whole genome shotgun (WGS) entry which is preliminary data.</text>
</comment>
<feature type="transmembrane region" description="Helical" evidence="2">
    <location>
        <begin position="141"/>
        <end position="162"/>
    </location>
</feature>
<dbReference type="InterPro" id="IPR021354">
    <property type="entry name" value="DUF2975"/>
</dbReference>
<gene>
    <name evidence="3" type="ORF">GJ654_16255</name>
</gene>
<dbReference type="AlphaFoldDB" id="A0A6N8DPZ2"/>
<evidence type="ECO:0000256" key="1">
    <source>
        <dbReference type="SAM" id="MobiDB-lite"/>
    </source>
</evidence>
<keyword evidence="2" id="KW-1133">Transmembrane helix</keyword>